<dbReference type="EC" id="2.4.-.-" evidence="3"/>
<dbReference type="Pfam" id="PF00534">
    <property type="entry name" value="Glycos_transf_1"/>
    <property type="match status" value="1"/>
</dbReference>
<dbReference type="CDD" id="cd03801">
    <property type="entry name" value="GT4_PimA-like"/>
    <property type="match status" value="1"/>
</dbReference>
<evidence type="ECO:0000313" key="4">
    <source>
        <dbReference type="Proteomes" id="UP001245285"/>
    </source>
</evidence>
<feature type="domain" description="Glycosyl transferase family 1" evidence="2">
    <location>
        <begin position="186"/>
        <end position="355"/>
    </location>
</feature>
<evidence type="ECO:0000313" key="3">
    <source>
        <dbReference type="EMBL" id="MDT0646262.1"/>
    </source>
</evidence>
<dbReference type="InterPro" id="IPR001296">
    <property type="entry name" value="Glyco_trans_1"/>
</dbReference>
<dbReference type="RefSeq" id="WP_311494437.1">
    <property type="nucleotide sequence ID" value="NZ_JAVRHO010000007.1"/>
</dbReference>
<evidence type="ECO:0000256" key="1">
    <source>
        <dbReference type="ARBA" id="ARBA00022679"/>
    </source>
</evidence>
<gene>
    <name evidence="3" type="ORF">RM545_06135</name>
</gene>
<keyword evidence="4" id="KW-1185">Reference proteome</keyword>
<dbReference type="PANTHER" id="PTHR46401">
    <property type="entry name" value="GLYCOSYLTRANSFERASE WBBK-RELATED"/>
    <property type="match status" value="1"/>
</dbReference>
<proteinExistence type="predicted"/>
<accession>A0ABU3CIS3</accession>
<comment type="caution">
    <text evidence="3">The sequence shown here is derived from an EMBL/GenBank/DDBJ whole genome shotgun (WGS) entry which is preliminary data.</text>
</comment>
<dbReference type="Proteomes" id="UP001245285">
    <property type="component" value="Unassembled WGS sequence"/>
</dbReference>
<protein>
    <submittedName>
        <fullName evidence="3">Glycosyltransferase family 4 protein</fullName>
        <ecNumber evidence="3">2.4.-.-</ecNumber>
    </submittedName>
</protein>
<organism evidence="3 4">
    <name type="scientific">Autumnicola lenta</name>
    <dbReference type="NCBI Taxonomy" id="3075593"/>
    <lineage>
        <taxon>Bacteria</taxon>
        <taxon>Pseudomonadati</taxon>
        <taxon>Bacteroidota</taxon>
        <taxon>Flavobacteriia</taxon>
        <taxon>Flavobacteriales</taxon>
        <taxon>Flavobacteriaceae</taxon>
        <taxon>Autumnicola</taxon>
    </lineage>
</organism>
<keyword evidence="1 3" id="KW-0808">Transferase</keyword>
<evidence type="ECO:0000259" key="2">
    <source>
        <dbReference type="Pfam" id="PF00534"/>
    </source>
</evidence>
<dbReference type="GO" id="GO:0016757">
    <property type="term" value="F:glycosyltransferase activity"/>
    <property type="evidence" value="ECO:0007669"/>
    <property type="project" value="UniProtKB-KW"/>
</dbReference>
<name>A0ABU3CIS3_9FLAO</name>
<dbReference type="SUPFAM" id="SSF53756">
    <property type="entry name" value="UDP-Glycosyltransferase/glycogen phosphorylase"/>
    <property type="match status" value="1"/>
</dbReference>
<dbReference type="EMBL" id="JAVRHO010000007">
    <property type="protein sequence ID" value="MDT0646262.1"/>
    <property type="molecule type" value="Genomic_DNA"/>
</dbReference>
<reference evidence="3 4" key="1">
    <citation type="submission" date="2023-09" db="EMBL/GenBank/DDBJ databases">
        <authorList>
            <person name="Rey-Velasco X."/>
        </authorList>
    </citation>
    <scope>NUCLEOTIDE SEQUENCE [LARGE SCALE GENOMIC DNA]</scope>
    <source>
        <strain evidence="3 4">F260</strain>
    </source>
</reference>
<keyword evidence="3" id="KW-0328">Glycosyltransferase</keyword>
<dbReference type="Gene3D" id="3.40.50.2000">
    <property type="entry name" value="Glycogen Phosphorylase B"/>
    <property type="match status" value="2"/>
</dbReference>
<dbReference type="PANTHER" id="PTHR46401:SF2">
    <property type="entry name" value="GLYCOSYLTRANSFERASE WBBK-RELATED"/>
    <property type="match status" value="1"/>
</dbReference>
<sequence length="397" mass="45188">MKILFFAQAALRKELGGPKVVLELAEAIEELGHHTEVLGPHEVENLLKKKGLSFNSYYADNINTLLKEIGDDYDVVDVDGNHLYKTEVANLKNTLFVARSVLFIPHLSHIKWPVKKTVKNHLGALLKYLKGQGNSQKRKISRYYESLNRADIISVSNHEDVRQLLEDGYGSEKIFEAPYALNSEKKRDLRKINSISKNGNEIVFLGTFDFRKGCLDLVKAFIEVKKQVPDANLTLLGCKGLFKEKEEILRFFPKSIRSSVKIIPTFKAHDLPKLLKKIKLAMFTSYFEGFPFSIIECITAGIPVIAFNSPGASSSLPETYLVEPGDWRSMAHKVVYLLENSKELAGSQREIIEHAEKYDWHIIAQETLEVYREQLTLKIEAHKEEARLGRAKTLFEL</sequence>